<gene>
    <name evidence="5" type="ORF">BW247_07930</name>
</gene>
<keyword evidence="3" id="KW-1006">Bacterial flagellum protein export</keyword>
<dbReference type="InterPro" id="IPR029025">
    <property type="entry name" value="T3SS_substrate_exporter_C"/>
</dbReference>
<dbReference type="STRING" id="1765967.BW247_07930"/>
<comment type="similarity">
    <text evidence="1">Belongs to the type III secretion exporter family.</text>
</comment>
<dbReference type="RefSeq" id="WP_076836678.1">
    <property type="nucleotide sequence ID" value="NZ_CP019434.1"/>
</dbReference>
<proteinExistence type="inferred from homology"/>
<accession>A0A1P8UGU7</accession>
<dbReference type="KEGG" id="afy:BW247_07930"/>
<dbReference type="SUPFAM" id="SSF160544">
    <property type="entry name" value="EscU C-terminal domain-like"/>
    <property type="match status" value="1"/>
</dbReference>
<keyword evidence="3" id="KW-0653">Protein transport</keyword>
<protein>
    <recommendedName>
        <fullName evidence="2">Flagellar biosynthetic protein FlhB</fullName>
    </recommendedName>
</protein>
<evidence type="ECO:0000313" key="6">
    <source>
        <dbReference type="Proteomes" id="UP000243807"/>
    </source>
</evidence>
<dbReference type="PANTHER" id="PTHR30531:SF12">
    <property type="entry name" value="FLAGELLAR BIOSYNTHETIC PROTEIN FLHB"/>
    <property type="match status" value="1"/>
</dbReference>
<evidence type="ECO:0000256" key="1">
    <source>
        <dbReference type="ARBA" id="ARBA00010690"/>
    </source>
</evidence>
<dbReference type="GO" id="GO:0009306">
    <property type="term" value="P:protein secretion"/>
    <property type="evidence" value="ECO:0007669"/>
    <property type="project" value="InterPro"/>
</dbReference>
<dbReference type="PANTHER" id="PTHR30531">
    <property type="entry name" value="FLAGELLAR BIOSYNTHETIC PROTEIN FLHB"/>
    <property type="match status" value="1"/>
</dbReference>
<dbReference type="InterPro" id="IPR006135">
    <property type="entry name" value="T3SS_substrate_exporter"/>
</dbReference>
<sequence length="106" mass="11217">MNGGHGTTSSKDKEDRRLLAVALRYSGQGAPQVTAKGYGVIGERVLALAQEHAVPIRQDPELCGVLAHVPLGEEIPEDLYVAVAEVLAFAYRLSGESPLAPEAPPE</sequence>
<keyword evidence="6" id="KW-1185">Reference proteome</keyword>
<organism evidence="5 6">
    <name type="scientific">Acidihalobacter ferrooxydans</name>
    <dbReference type="NCBI Taxonomy" id="1765967"/>
    <lineage>
        <taxon>Bacteria</taxon>
        <taxon>Pseudomonadati</taxon>
        <taxon>Pseudomonadota</taxon>
        <taxon>Gammaproteobacteria</taxon>
        <taxon>Chromatiales</taxon>
        <taxon>Ectothiorhodospiraceae</taxon>
        <taxon>Acidihalobacter</taxon>
    </lineage>
</organism>
<dbReference type="EMBL" id="CP019434">
    <property type="protein sequence ID" value="APZ43030.1"/>
    <property type="molecule type" value="Genomic_DNA"/>
</dbReference>
<evidence type="ECO:0000256" key="4">
    <source>
        <dbReference type="ARBA" id="ARBA00025078"/>
    </source>
</evidence>
<evidence type="ECO:0000313" key="5">
    <source>
        <dbReference type="EMBL" id="APZ43030.1"/>
    </source>
</evidence>
<dbReference type="Pfam" id="PF01312">
    <property type="entry name" value="Bac_export_2"/>
    <property type="match status" value="1"/>
</dbReference>
<dbReference type="Proteomes" id="UP000243807">
    <property type="component" value="Chromosome"/>
</dbReference>
<dbReference type="Gene3D" id="3.40.1690.10">
    <property type="entry name" value="secretion proteins EscU"/>
    <property type="match status" value="1"/>
</dbReference>
<dbReference type="GO" id="GO:0005886">
    <property type="term" value="C:plasma membrane"/>
    <property type="evidence" value="ECO:0007669"/>
    <property type="project" value="TreeGrafter"/>
</dbReference>
<comment type="function">
    <text evidence="4">Required for formation of the rod structure in the basal body of the flagellar apparatus. Together with FliI and FliH, may constitute the export apparatus of flagellin.</text>
</comment>
<reference evidence="5 6" key="1">
    <citation type="submission" date="2017-01" db="EMBL/GenBank/DDBJ databases">
        <title>Draft sequence of Acidihalobacter ferrooxidans strain DSM 14175 (strain V8).</title>
        <authorList>
            <person name="Khaleque H.N."/>
            <person name="Ramsay J.P."/>
            <person name="Murphy R.J.T."/>
            <person name="Kaksonen A.H."/>
            <person name="Boxall N.J."/>
            <person name="Watkin E.L.J."/>
        </authorList>
    </citation>
    <scope>NUCLEOTIDE SEQUENCE [LARGE SCALE GENOMIC DNA]</scope>
    <source>
        <strain evidence="5 6">V8</strain>
    </source>
</reference>
<dbReference type="OrthoDB" id="5244399at2"/>
<name>A0A1P8UGU7_9GAMM</name>
<evidence type="ECO:0000256" key="3">
    <source>
        <dbReference type="ARBA" id="ARBA00023225"/>
    </source>
</evidence>
<dbReference type="AlphaFoldDB" id="A0A1P8UGU7"/>
<evidence type="ECO:0000256" key="2">
    <source>
        <dbReference type="ARBA" id="ARBA00021622"/>
    </source>
</evidence>
<keyword evidence="3" id="KW-0813">Transport</keyword>